<keyword evidence="1" id="KW-1133">Transmembrane helix</keyword>
<feature type="transmembrane region" description="Helical" evidence="1">
    <location>
        <begin position="361"/>
        <end position="382"/>
    </location>
</feature>
<name>A0AAN9V1N7_9PEZI</name>
<comment type="caution">
    <text evidence="2">The sequence shown here is derived from an EMBL/GenBank/DDBJ whole genome shotgun (WGS) entry which is preliminary data.</text>
</comment>
<dbReference type="EMBL" id="JAKJXP020000002">
    <property type="protein sequence ID" value="KAK7757591.1"/>
    <property type="molecule type" value="Genomic_DNA"/>
</dbReference>
<sequence length="516" mass="57144">MLFRPRALASQALHQPGIRALLVLFVLVSLYAVYGSLFFYRDPLSIFFSPRHGFDQFYSAVRKAEADAFLDAVLADPDPDFNPDSGFGLHTRPSASHLPGKAGDDPQICAVFITVGRKMEGRQYIDTAVGSFLANMTRAERAAVHLKLFFADVPDPAAQHPSFAKLSGSRASSTDTDTDADTGIRIADEVFTYNSTLPPTSDRDRTVAKLAGWASDRGNKHALERKTVHDYAYAMDRCARDTDAPYIALFEGDILLADGWAARTLLNLRALEAMMRDPRRRDPERGRVEPGRPNSWLYLRLFNQERSTGWSGGTGFRSNNAHIISAGVAIPLFFVLLAVRRSSGRSRRPGSWSPSPLRRHLDLWTLVVICFVAVPLWTWLFFASGKASVLGAPAPGTVREEFFGCCNQALVYNRAHAGPLATSMLDAAVRRSSPGRSDMLPKVFARDRGLARVSAYPMLAQHLGRVSAIDTSGDEAMRVWSMAFENLDREALARGHRRDVRELWGEEAALELEGER</sequence>
<dbReference type="GO" id="GO:0006506">
    <property type="term" value="P:GPI anchor biosynthetic process"/>
    <property type="evidence" value="ECO:0007669"/>
    <property type="project" value="InterPro"/>
</dbReference>
<dbReference type="PANTHER" id="PTHR31410">
    <property type="entry name" value="TRANSMEMBRANE PROTEIN 246"/>
    <property type="match status" value="1"/>
</dbReference>
<reference evidence="2 3" key="1">
    <citation type="submission" date="2024-02" db="EMBL/GenBank/DDBJ databases">
        <title>De novo assembly and annotation of 12 fungi associated with fruit tree decline syndrome in Ontario, Canada.</title>
        <authorList>
            <person name="Sulman M."/>
            <person name="Ellouze W."/>
            <person name="Ilyukhin E."/>
        </authorList>
    </citation>
    <scope>NUCLEOTIDE SEQUENCE [LARGE SCALE GENOMIC DNA]</scope>
    <source>
        <strain evidence="2 3">M11/M66-122</strain>
    </source>
</reference>
<protein>
    <recommendedName>
        <fullName evidence="4">Integral membrane protein</fullName>
    </recommendedName>
</protein>
<evidence type="ECO:0000313" key="3">
    <source>
        <dbReference type="Proteomes" id="UP001320420"/>
    </source>
</evidence>
<dbReference type="AlphaFoldDB" id="A0AAN9V1N7"/>
<keyword evidence="1" id="KW-0472">Membrane</keyword>
<feature type="transmembrane region" description="Helical" evidence="1">
    <location>
        <begin position="21"/>
        <end position="40"/>
    </location>
</feature>
<dbReference type="InterPro" id="IPR029675">
    <property type="entry name" value="PGAP4"/>
</dbReference>
<dbReference type="GO" id="GO:0016757">
    <property type="term" value="F:glycosyltransferase activity"/>
    <property type="evidence" value="ECO:0007669"/>
    <property type="project" value="InterPro"/>
</dbReference>
<dbReference type="Proteomes" id="UP001320420">
    <property type="component" value="Unassembled WGS sequence"/>
</dbReference>
<feature type="transmembrane region" description="Helical" evidence="1">
    <location>
        <begin position="321"/>
        <end position="340"/>
    </location>
</feature>
<keyword evidence="3" id="KW-1185">Reference proteome</keyword>
<evidence type="ECO:0000313" key="2">
    <source>
        <dbReference type="EMBL" id="KAK7757591.1"/>
    </source>
</evidence>
<keyword evidence="1" id="KW-0812">Transmembrane</keyword>
<proteinExistence type="predicted"/>
<dbReference type="CDD" id="cd22189">
    <property type="entry name" value="PGAP4-like_fungal"/>
    <property type="match status" value="1"/>
</dbReference>
<gene>
    <name evidence="2" type="ORF">SLS62_000606</name>
</gene>
<dbReference type="PANTHER" id="PTHR31410:SF1">
    <property type="entry name" value="POST-GPI ATTACHMENT TO PROTEINS FACTOR 4"/>
    <property type="match status" value="1"/>
</dbReference>
<evidence type="ECO:0000256" key="1">
    <source>
        <dbReference type="SAM" id="Phobius"/>
    </source>
</evidence>
<evidence type="ECO:0008006" key="4">
    <source>
        <dbReference type="Google" id="ProtNLM"/>
    </source>
</evidence>
<accession>A0AAN9V1N7</accession>
<dbReference type="GO" id="GO:0000139">
    <property type="term" value="C:Golgi membrane"/>
    <property type="evidence" value="ECO:0007669"/>
    <property type="project" value="InterPro"/>
</dbReference>
<organism evidence="2 3">
    <name type="scientific">Diatrype stigma</name>
    <dbReference type="NCBI Taxonomy" id="117547"/>
    <lineage>
        <taxon>Eukaryota</taxon>
        <taxon>Fungi</taxon>
        <taxon>Dikarya</taxon>
        <taxon>Ascomycota</taxon>
        <taxon>Pezizomycotina</taxon>
        <taxon>Sordariomycetes</taxon>
        <taxon>Xylariomycetidae</taxon>
        <taxon>Xylariales</taxon>
        <taxon>Diatrypaceae</taxon>
        <taxon>Diatrype</taxon>
    </lineage>
</organism>